<dbReference type="SMART" id="SM00382">
    <property type="entry name" value="AAA"/>
    <property type="match status" value="1"/>
</dbReference>
<organism evidence="5 6">
    <name type="scientific">Thermacetogenium phaeum (strain ATCC BAA-254 / DSM 26808 / PB)</name>
    <dbReference type="NCBI Taxonomy" id="1089553"/>
    <lineage>
        <taxon>Bacteria</taxon>
        <taxon>Bacillati</taxon>
        <taxon>Bacillota</taxon>
        <taxon>Clostridia</taxon>
        <taxon>Thermoanaerobacterales</taxon>
        <taxon>Thermoanaerobacteraceae</taxon>
        <taxon>Thermacetogenium</taxon>
    </lineage>
</organism>
<evidence type="ECO:0000313" key="5">
    <source>
        <dbReference type="EMBL" id="AFV10404.1"/>
    </source>
</evidence>
<dbReference type="CDD" id="cd03214">
    <property type="entry name" value="ABC_Iron-Siderophores_B12_Hemin"/>
    <property type="match status" value="1"/>
</dbReference>
<dbReference type="FunFam" id="3.40.50.300:FF:000134">
    <property type="entry name" value="Iron-enterobactin ABC transporter ATP-binding protein"/>
    <property type="match status" value="1"/>
</dbReference>
<protein>
    <submittedName>
        <fullName evidence="5">ABC transporter, ATP binding protein</fullName>
        <ecNumber evidence="5">3.6.3.-</ecNumber>
    </submittedName>
</protein>
<dbReference type="PANTHER" id="PTHR42734:SF19">
    <property type="entry name" value="IRON COMPOUNDS ABC TRANSPORTER, ATP-BINDING PROTEIN"/>
    <property type="match status" value="1"/>
</dbReference>
<dbReference type="InterPro" id="IPR050153">
    <property type="entry name" value="Metal_Ion_Import_ABC"/>
</dbReference>
<dbReference type="Proteomes" id="UP000000467">
    <property type="component" value="Chromosome"/>
</dbReference>
<evidence type="ECO:0000259" key="4">
    <source>
        <dbReference type="PROSITE" id="PS50893"/>
    </source>
</evidence>
<dbReference type="eggNOG" id="COG1120">
    <property type="taxonomic scope" value="Bacteria"/>
</dbReference>
<dbReference type="Gene3D" id="3.40.50.300">
    <property type="entry name" value="P-loop containing nucleotide triphosphate hydrolases"/>
    <property type="match status" value="1"/>
</dbReference>
<keyword evidence="5" id="KW-0378">Hydrolase</keyword>
<dbReference type="Pfam" id="PF00005">
    <property type="entry name" value="ABC_tran"/>
    <property type="match status" value="1"/>
</dbReference>
<evidence type="ECO:0000256" key="2">
    <source>
        <dbReference type="ARBA" id="ARBA00022741"/>
    </source>
</evidence>
<dbReference type="PANTHER" id="PTHR42734">
    <property type="entry name" value="METAL TRANSPORT SYSTEM ATP-BINDING PROTEIN TM_0124-RELATED"/>
    <property type="match status" value="1"/>
</dbReference>
<dbReference type="GO" id="GO:0005524">
    <property type="term" value="F:ATP binding"/>
    <property type="evidence" value="ECO:0007669"/>
    <property type="project" value="UniProtKB-KW"/>
</dbReference>
<sequence>MLEVRNINYRYGRNEVLHNVSFKVEQGEFVCVLGPNGSGKTTLLKNILGLLTPDTGTVLIEGEDVRKMPPSKLAKIIGYIPQAHTPPFPFRVFDVVLMGRAPYLTSLSVPSDEDERIAYESLEELNITRLKDKPYTEISGGERQLVLIARALAQKPKILVMDEPAASLDFGNQSLFLEYMRTICDKGMSILMVTHDPHHALFCADKVVMLKNGRIVKMGPPQTTIEGDTMREIYRTDVRVARIKLSEKRTITVCVPVPSLLKTC</sequence>
<keyword evidence="3" id="KW-0067">ATP-binding</keyword>
<name>K4LQN0_THEPS</name>
<dbReference type="OrthoDB" id="9799337at2"/>
<dbReference type="AlphaFoldDB" id="K4LQN0"/>
<dbReference type="SUPFAM" id="SSF52540">
    <property type="entry name" value="P-loop containing nucleoside triphosphate hydrolases"/>
    <property type="match status" value="1"/>
</dbReference>
<feature type="domain" description="ABC transporter" evidence="4">
    <location>
        <begin position="2"/>
        <end position="237"/>
    </location>
</feature>
<dbReference type="GO" id="GO:0016887">
    <property type="term" value="F:ATP hydrolysis activity"/>
    <property type="evidence" value="ECO:0007669"/>
    <property type="project" value="InterPro"/>
</dbReference>
<dbReference type="InterPro" id="IPR003439">
    <property type="entry name" value="ABC_transporter-like_ATP-bd"/>
</dbReference>
<dbReference type="InterPro" id="IPR027417">
    <property type="entry name" value="P-loop_NTPase"/>
</dbReference>
<dbReference type="PROSITE" id="PS50893">
    <property type="entry name" value="ABC_TRANSPORTER_2"/>
    <property type="match status" value="1"/>
</dbReference>
<accession>K4LQN0</accession>
<evidence type="ECO:0000313" key="6">
    <source>
        <dbReference type="Proteomes" id="UP000000467"/>
    </source>
</evidence>
<proteinExistence type="predicted"/>
<reference evidence="5 6" key="1">
    <citation type="journal article" date="2012" name="BMC Genomics">
        <title>Genome-guided analysis of physiological and morphological traits of the fermentative acetate oxidizer Thermacetogenium phaeum.</title>
        <authorList>
            <person name="Oehler D."/>
            <person name="Poehlein A."/>
            <person name="Leimbach A."/>
            <person name="Muller N."/>
            <person name="Daniel R."/>
            <person name="Gottschalk G."/>
            <person name="Schink B."/>
        </authorList>
    </citation>
    <scope>NUCLEOTIDE SEQUENCE [LARGE SCALE GENOMIC DNA]</scope>
    <source>
        <strain evidence="6">ATCC BAA-254 / DSM 26808 / PB</strain>
    </source>
</reference>
<evidence type="ECO:0000256" key="1">
    <source>
        <dbReference type="ARBA" id="ARBA00022448"/>
    </source>
</evidence>
<keyword evidence="1" id="KW-0813">Transport</keyword>
<keyword evidence="2" id="KW-0547">Nucleotide-binding</keyword>
<keyword evidence="6" id="KW-1185">Reference proteome</keyword>
<dbReference type="STRING" id="1089553.Tph_c01560"/>
<evidence type="ECO:0000256" key="3">
    <source>
        <dbReference type="ARBA" id="ARBA00022840"/>
    </source>
</evidence>
<dbReference type="KEGG" id="tpz:Tph_c01560"/>
<dbReference type="InterPro" id="IPR003593">
    <property type="entry name" value="AAA+_ATPase"/>
</dbReference>
<dbReference type="RefSeq" id="WP_015049324.1">
    <property type="nucleotide sequence ID" value="NC_018870.1"/>
</dbReference>
<dbReference type="InterPro" id="IPR017871">
    <property type="entry name" value="ABC_transporter-like_CS"/>
</dbReference>
<dbReference type="HOGENOM" id="CLU_000604_1_11_9"/>
<dbReference type="EMBL" id="CP003732">
    <property type="protein sequence ID" value="AFV10404.1"/>
    <property type="molecule type" value="Genomic_DNA"/>
</dbReference>
<dbReference type="EC" id="3.6.3.-" evidence="5"/>
<gene>
    <name evidence="5" type="ordered locus">Tph_c01560</name>
</gene>
<dbReference type="PROSITE" id="PS00211">
    <property type="entry name" value="ABC_TRANSPORTER_1"/>
    <property type="match status" value="1"/>
</dbReference>